<sequence length="50" mass="5291">MPLSDTTADTDPTSLACAVIITRYSVVVDALVGHGPFAWVGHSLVDHIKL</sequence>
<reference evidence="2" key="2">
    <citation type="journal article" date="2013" name="PLoS Genet.">
        <title>Comparative genome structure, secondary metabolite, and effector coding capacity across Cochliobolus pathogens.</title>
        <authorList>
            <person name="Condon B.J."/>
            <person name="Leng Y."/>
            <person name="Wu D."/>
            <person name="Bushley K.E."/>
            <person name="Ohm R.A."/>
            <person name="Otillar R."/>
            <person name="Martin J."/>
            <person name="Schackwitz W."/>
            <person name="Grimwood J."/>
            <person name="MohdZainudin N."/>
            <person name="Xue C."/>
            <person name="Wang R."/>
            <person name="Manning V.A."/>
            <person name="Dhillon B."/>
            <person name="Tu Z.J."/>
            <person name="Steffenson B.J."/>
            <person name="Salamov A."/>
            <person name="Sun H."/>
            <person name="Lowry S."/>
            <person name="LaButti K."/>
            <person name="Han J."/>
            <person name="Copeland A."/>
            <person name="Lindquist E."/>
            <person name="Barry K."/>
            <person name="Schmutz J."/>
            <person name="Baker S.E."/>
            <person name="Ciuffetti L.M."/>
            <person name="Grigoriev I.V."/>
            <person name="Zhong S."/>
            <person name="Turgeon B.G."/>
        </authorList>
    </citation>
    <scope>NUCLEOTIDE SEQUENCE [LARGE SCALE GENOMIC DNA]</scope>
    <source>
        <strain evidence="2">C4 / ATCC 48331 / race T</strain>
    </source>
</reference>
<gene>
    <name evidence="1" type="ORF">COCC4DRAFT_130397</name>
</gene>
<dbReference type="AlphaFoldDB" id="N4XH67"/>
<dbReference type="HOGENOM" id="CLU_203379_0_0_1"/>
<protein>
    <submittedName>
        <fullName evidence="1">Uncharacterized protein</fullName>
    </submittedName>
</protein>
<evidence type="ECO:0000313" key="2">
    <source>
        <dbReference type="Proteomes" id="UP000012338"/>
    </source>
</evidence>
<name>N4XH67_COCH4</name>
<organism evidence="1 2">
    <name type="scientific">Cochliobolus heterostrophus (strain C4 / ATCC 48331 / race T)</name>
    <name type="common">Southern corn leaf blight fungus</name>
    <name type="synonym">Bipolaris maydis</name>
    <dbReference type="NCBI Taxonomy" id="665024"/>
    <lineage>
        <taxon>Eukaryota</taxon>
        <taxon>Fungi</taxon>
        <taxon>Dikarya</taxon>
        <taxon>Ascomycota</taxon>
        <taxon>Pezizomycotina</taxon>
        <taxon>Dothideomycetes</taxon>
        <taxon>Pleosporomycetidae</taxon>
        <taxon>Pleosporales</taxon>
        <taxon>Pleosporineae</taxon>
        <taxon>Pleosporaceae</taxon>
        <taxon>Bipolaris</taxon>
    </lineage>
</organism>
<dbReference type="EMBL" id="KB733448">
    <property type="protein sequence ID" value="ENI07908.1"/>
    <property type="molecule type" value="Genomic_DNA"/>
</dbReference>
<reference evidence="1 2" key="1">
    <citation type="journal article" date="2012" name="PLoS Pathog.">
        <title>Diverse lifestyles and strategies of plant pathogenesis encoded in the genomes of eighteen Dothideomycetes fungi.</title>
        <authorList>
            <person name="Ohm R.A."/>
            <person name="Feau N."/>
            <person name="Henrissat B."/>
            <person name="Schoch C.L."/>
            <person name="Horwitz B.A."/>
            <person name="Barry K.W."/>
            <person name="Condon B.J."/>
            <person name="Copeland A.C."/>
            <person name="Dhillon B."/>
            <person name="Glaser F."/>
            <person name="Hesse C.N."/>
            <person name="Kosti I."/>
            <person name="LaButti K."/>
            <person name="Lindquist E.A."/>
            <person name="Lucas S."/>
            <person name="Salamov A.A."/>
            <person name="Bradshaw R.E."/>
            <person name="Ciuffetti L."/>
            <person name="Hamelin R.C."/>
            <person name="Kema G.H.J."/>
            <person name="Lawrence C."/>
            <person name="Scott J.A."/>
            <person name="Spatafora J.W."/>
            <person name="Turgeon B.G."/>
            <person name="de Wit P.J.G.M."/>
            <person name="Zhong S."/>
            <person name="Goodwin S.B."/>
            <person name="Grigoriev I.V."/>
        </authorList>
    </citation>
    <scope>NUCLEOTIDE SEQUENCE [LARGE SCALE GENOMIC DNA]</scope>
    <source>
        <strain evidence="2">C4 / ATCC 48331 / race T</strain>
    </source>
</reference>
<dbReference type="OrthoDB" id="3695496at2759"/>
<evidence type="ECO:0000313" key="1">
    <source>
        <dbReference type="EMBL" id="ENI07908.1"/>
    </source>
</evidence>
<keyword evidence="2" id="KW-1185">Reference proteome</keyword>
<accession>N4XH67</accession>
<dbReference type="Proteomes" id="UP000012338">
    <property type="component" value="Unassembled WGS sequence"/>
</dbReference>
<proteinExistence type="predicted"/>